<reference evidence="1 2" key="1">
    <citation type="submission" date="2019-05" db="EMBL/GenBank/DDBJ databases">
        <title>Another draft genome of Portunus trituberculatus and its Hox gene families provides insights of decapod evolution.</title>
        <authorList>
            <person name="Jeong J.-H."/>
            <person name="Song I."/>
            <person name="Kim S."/>
            <person name="Choi T."/>
            <person name="Kim D."/>
            <person name="Ryu S."/>
            <person name="Kim W."/>
        </authorList>
    </citation>
    <scope>NUCLEOTIDE SEQUENCE [LARGE SCALE GENOMIC DNA]</scope>
    <source>
        <tissue evidence="1">Muscle</tissue>
    </source>
</reference>
<evidence type="ECO:0000313" key="2">
    <source>
        <dbReference type="Proteomes" id="UP000324222"/>
    </source>
</evidence>
<dbReference type="AlphaFoldDB" id="A0A5B7GMB6"/>
<dbReference type="EMBL" id="VSRR010015437">
    <property type="protein sequence ID" value="MPC58178.1"/>
    <property type="molecule type" value="Genomic_DNA"/>
</dbReference>
<accession>A0A5B7GMB6</accession>
<name>A0A5B7GMB6_PORTR</name>
<organism evidence="1 2">
    <name type="scientific">Portunus trituberculatus</name>
    <name type="common">Swimming crab</name>
    <name type="synonym">Neptunus trituberculatus</name>
    <dbReference type="NCBI Taxonomy" id="210409"/>
    <lineage>
        <taxon>Eukaryota</taxon>
        <taxon>Metazoa</taxon>
        <taxon>Ecdysozoa</taxon>
        <taxon>Arthropoda</taxon>
        <taxon>Crustacea</taxon>
        <taxon>Multicrustacea</taxon>
        <taxon>Malacostraca</taxon>
        <taxon>Eumalacostraca</taxon>
        <taxon>Eucarida</taxon>
        <taxon>Decapoda</taxon>
        <taxon>Pleocyemata</taxon>
        <taxon>Brachyura</taxon>
        <taxon>Eubrachyura</taxon>
        <taxon>Portunoidea</taxon>
        <taxon>Portunidae</taxon>
        <taxon>Portuninae</taxon>
        <taxon>Portunus</taxon>
    </lineage>
</organism>
<sequence>MAAPALLNARAASCRVFLVKFSLYYVYGRWSCRDRLPTTAIQVQSGSRSIGVPRLQCETASMVYISMGSMLERLSVFVATLEDPCLLEIDFFTCVGASLDL</sequence>
<keyword evidence="2" id="KW-1185">Reference proteome</keyword>
<evidence type="ECO:0000313" key="1">
    <source>
        <dbReference type="EMBL" id="MPC58178.1"/>
    </source>
</evidence>
<dbReference type="Proteomes" id="UP000324222">
    <property type="component" value="Unassembled WGS sequence"/>
</dbReference>
<protein>
    <submittedName>
        <fullName evidence="1">Uncharacterized protein</fullName>
    </submittedName>
</protein>
<comment type="caution">
    <text evidence="1">The sequence shown here is derived from an EMBL/GenBank/DDBJ whole genome shotgun (WGS) entry which is preliminary data.</text>
</comment>
<proteinExistence type="predicted"/>
<gene>
    <name evidence="1" type="ORF">E2C01_052173</name>
</gene>